<evidence type="ECO:0000256" key="1">
    <source>
        <dbReference type="ARBA" id="ARBA00007320"/>
    </source>
</evidence>
<dbReference type="RefSeq" id="WP_214173388.1">
    <property type="nucleotide sequence ID" value="NZ_JAHCVJ010000015.1"/>
</dbReference>
<dbReference type="PANTHER" id="PTHR12934">
    <property type="entry name" value="50S RIBOSOMAL PROTEIN L15"/>
    <property type="match status" value="1"/>
</dbReference>
<dbReference type="HAMAP" id="MF_01341">
    <property type="entry name" value="Ribosomal_uL15"/>
    <property type="match status" value="1"/>
</dbReference>
<dbReference type="GO" id="GO:0003735">
    <property type="term" value="F:structural constituent of ribosome"/>
    <property type="evidence" value="ECO:0007669"/>
    <property type="project" value="InterPro"/>
</dbReference>
<comment type="caution">
    <text evidence="8">The sequence shown here is derived from an EMBL/GenBank/DDBJ whole genome shotgun (WGS) entry which is preliminary data.</text>
</comment>
<dbReference type="NCBIfam" id="TIGR01071">
    <property type="entry name" value="rplO_bact"/>
    <property type="match status" value="1"/>
</dbReference>
<keyword evidence="4" id="KW-0699">rRNA-binding</keyword>
<feature type="domain" description="Large ribosomal subunit protein uL15/eL18" evidence="7">
    <location>
        <begin position="77"/>
        <end position="144"/>
    </location>
</feature>
<dbReference type="EMBL" id="JAHCVJ010000015">
    <property type="protein sequence ID" value="MBT0666619.1"/>
    <property type="molecule type" value="Genomic_DNA"/>
</dbReference>
<evidence type="ECO:0000256" key="5">
    <source>
        <dbReference type="RuleBase" id="RU003888"/>
    </source>
</evidence>
<organism evidence="8 9">
    <name type="scientific">Geoanaerobacter pelophilus</name>
    <dbReference type="NCBI Taxonomy" id="60036"/>
    <lineage>
        <taxon>Bacteria</taxon>
        <taxon>Pseudomonadati</taxon>
        <taxon>Thermodesulfobacteriota</taxon>
        <taxon>Desulfuromonadia</taxon>
        <taxon>Geobacterales</taxon>
        <taxon>Geobacteraceae</taxon>
        <taxon>Geoanaerobacter</taxon>
    </lineage>
</organism>
<dbReference type="PROSITE" id="PS00475">
    <property type="entry name" value="RIBOSOMAL_L15"/>
    <property type="match status" value="1"/>
</dbReference>
<dbReference type="InterPro" id="IPR030878">
    <property type="entry name" value="Ribosomal_uL15"/>
</dbReference>
<dbReference type="SUPFAM" id="SSF52080">
    <property type="entry name" value="Ribosomal proteins L15p and L18e"/>
    <property type="match status" value="1"/>
</dbReference>
<dbReference type="PANTHER" id="PTHR12934:SF11">
    <property type="entry name" value="LARGE RIBOSOMAL SUBUNIT PROTEIN UL15M"/>
    <property type="match status" value="1"/>
</dbReference>
<name>A0AAW4L5W3_9BACT</name>
<feature type="compositionally biased region" description="Basic residues" evidence="6">
    <location>
        <begin position="30"/>
        <end position="39"/>
    </location>
</feature>
<dbReference type="Proteomes" id="UP000811899">
    <property type="component" value="Unassembled WGS sequence"/>
</dbReference>
<dbReference type="InterPro" id="IPR005749">
    <property type="entry name" value="Ribosomal_uL15_bac-type"/>
</dbReference>
<sequence>MQLNSIKPALGATKNRKRIGRGPGSGHGKTATKGHKGQKARSGGSIKAGFEGGQMPMQRRLPKRGFNPLNRIEYAQINVGKLNSFEANSVVDIEALVSSGLIGKVKCGVKILADGELSKALTVKAHKFSAAAKEKILAAGGTAEEIIS</sequence>
<dbReference type="GO" id="GO:0019843">
    <property type="term" value="F:rRNA binding"/>
    <property type="evidence" value="ECO:0007669"/>
    <property type="project" value="UniProtKB-UniRule"/>
</dbReference>
<dbReference type="GO" id="GO:0022625">
    <property type="term" value="C:cytosolic large ribosomal subunit"/>
    <property type="evidence" value="ECO:0007669"/>
    <property type="project" value="TreeGrafter"/>
</dbReference>
<reference evidence="8 9" key="1">
    <citation type="submission" date="2021-05" db="EMBL/GenBank/DDBJ databases">
        <title>The draft genome of Geobacter pelophilus DSM 12255.</title>
        <authorList>
            <person name="Xu Z."/>
            <person name="Masuda Y."/>
            <person name="Itoh H."/>
            <person name="Senoo K."/>
        </authorList>
    </citation>
    <scope>NUCLEOTIDE SEQUENCE [LARGE SCALE GENOMIC DNA]</scope>
    <source>
        <strain evidence="8 9">DSM 12255</strain>
    </source>
</reference>
<comment type="subunit">
    <text evidence="4">Part of the 50S ribosomal subunit.</text>
</comment>
<dbReference type="InterPro" id="IPR036227">
    <property type="entry name" value="Ribosomal_uL15/eL18_sf"/>
</dbReference>
<evidence type="ECO:0000256" key="6">
    <source>
        <dbReference type="SAM" id="MobiDB-lite"/>
    </source>
</evidence>
<dbReference type="Gene3D" id="3.100.10.10">
    <property type="match status" value="1"/>
</dbReference>
<evidence type="ECO:0000313" key="8">
    <source>
        <dbReference type="EMBL" id="MBT0666619.1"/>
    </source>
</evidence>
<dbReference type="InterPro" id="IPR001196">
    <property type="entry name" value="Ribosomal_uL15_CS"/>
</dbReference>
<evidence type="ECO:0000256" key="2">
    <source>
        <dbReference type="ARBA" id="ARBA00022980"/>
    </source>
</evidence>
<evidence type="ECO:0000313" key="9">
    <source>
        <dbReference type="Proteomes" id="UP000811899"/>
    </source>
</evidence>
<keyword evidence="2 4" id="KW-0689">Ribosomal protein</keyword>
<dbReference type="InterPro" id="IPR021131">
    <property type="entry name" value="Ribosomal_uL15/eL18"/>
</dbReference>
<dbReference type="GO" id="GO:0006412">
    <property type="term" value="P:translation"/>
    <property type="evidence" value="ECO:0007669"/>
    <property type="project" value="UniProtKB-UniRule"/>
</dbReference>
<evidence type="ECO:0000259" key="7">
    <source>
        <dbReference type="Pfam" id="PF00828"/>
    </source>
</evidence>
<comment type="similarity">
    <text evidence="1 4 5">Belongs to the universal ribosomal protein uL15 family.</text>
</comment>
<dbReference type="Pfam" id="PF00828">
    <property type="entry name" value="Ribosomal_L27A"/>
    <property type="match status" value="1"/>
</dbReference>
<evidence type="ECO:0000256" key="4">
    <source>
        <dbReference type="HAMAP-Rule" id="MF_01341"/>
    </source>
</evidence>
<keyword evidence="9" id="KW-1185">Reference proteome</keyword>
<comment type="function">
    <text evidence="4">Binds to the 23S rRNA.</text>
</comment>
<evidence type="ECO:0000256" key="3">
    <source>
        <dbReference type="ARBA" id="ARBA00023274"/>
    </source>
</evidence>
<keyword evidence="3 4" id="KW-0687">Ribonucleoprotein</keyword>
<accession>A0AAW4L5W3</accession>
<dbReference type="AlphaFoldDB" id="A0AAW4L5W3"/>
<protein>
    <recommendedName>
        <fullName evidence="4">Large ribosomal subunit protein uL15</fullName>
    </recommendedName>
</protein>
<feature type="region of interest" description="Disordered" evidence="6">
    <location>
        <begin position="1"/>
        <end position="63"/>
    </location>
</feature>
<gene>
    <name evidence="4 8" type="primary">rplO</name>
    <name evidence="8" type="ORF">KI809_20100</name>
</gene>
<keyword evidence="4" id="KW-0694">RNA-binding</keyword>
<proteinExistence type="inferred from homology"/>